<name>A0ABQ9VIN3_SAGOE</name>
<proteinExistence type="predicted"/>
<dbReference type="PANTHER" id="PTHR10928:SF2">
    <property type="entry name" value="SUPPRESSOR OF FUSED HOMOLOG"/>
    <property type="match status" value="1"/>
</dbReference>
<evidence type="ECO:0000313" key="5">
    <source>
        <dbReference type="Proteomes" id="UP001266305"/>
    </source>
</evidence>
<dbReference type="Pfam" id="PF12470">
    <property type="entry name" value="SUFU_C"/>
    <property type="match status" value="1"/>
</dbReference>
<dbReference type="Gene3D" id="3.30.1360.230">
    <property type="entry name" value="Sufu, C-terminal domain"/>
    <property type="match status" value="1"/>
</dbReference>
<comment type="caution">
    <text evidence="4">The sequence shown here is derived from an EMBL/GenBank/DDBJ whole genome shotgun (WGS) entry which is preliminary data.</text>
</comment>
<feature type="domain" description="Suppressor of fused C-terminal" evidence="3">
    <location>
        <begin position="117"/>
        <end position="337"/>
    </location>
</feature>
<dbReference type="InterPro" id="IPR024314">
    <property type="entry name" value="SUFU_C"/>
</dbReference>
<evidence type="ECO:0000259" key="2">
    <source>
        <dbReference type="Pfam" id="PF05076"/>
    </source>
</evidence>
<gene>
    <name evidence="4" type="ORF">P7K49_014396</name>
</gene>
<dbReference type="InterPro" id="IPR007768">
    <property type="entry name" value="Suppressor_of_fused"/>
</dbReference>
<dbReference type="SUPFAM" id="SSF103359">
    <property type="entry name" value="Suppressor of Fused, N-terminal domain"/>
    <property type="match status" value="1"/>
</dbReference>
<keyword evidence="5" id="KW-1185">Reference proteome</keyword>
<feature type="domain" description="Suppressor of fused-like" evidence="2">
    <location>
        <begin position="33"/>
        <end position="105"/>
    </location>
</feature>
<dbReference type="InterPro" id="IPR020941">
    <property type="entry name" value="SUFU-like_domain"/>
</dbReference>
<feature type="region of interest" description="Disordered" evidence="1">
    <location>
        <begin position="193"/>
        <end position="213"/>
    </location>
</feature>
<dbReference type="InterPro" id="IPR016591">
    <property type="entry name" value="Suppressor_of_fused_euk"/>
</dbReference>
<dbReference type="InterPro" id="IPR038489">
    <property type="entry name" value="SUFU_C_sf"/>
</dbReference>
<dbReference type="Proteomes" id="UP001266305">
    <property type="component" value="Unassembled WGS sequence"/>
</dbReference>
<dbReference type="InterPro" id="IPR037181">
    <property type="entry name" value="SUFU_N"/>
</dbReference>
<dbReference type="PANTHER" id="PTHR10928">
    <property type="entry name" value="SUPPRESSOR OF FUSED"/>
    <property type="match status" value="1"/>
</dbReference>
<evidence type="ECO:0000256" key="1">
    <source>
        <dbReference type="SAM" id="MobiDB-lite"/>
    </source>
</evidence>
<evidence type="ECO:0000313" key="4">
    <source>
        <dbReference type="EMBL" id="KAK2109231.1"/>
    </source>
</evidence>
<dbReference type="EMBL" id="JASSZA010000006">
    <property type="protein sequence ID" value="KAK2109231.1"/>
    <property type="molecule type" value="Genomic_DNA"/>
</dbReference>
<organism evidence="4 5">
    <name type="scientific">Saguinus oedipus</name>
    <name type="common">Cotton-top tamarin</name>
    <name type="synonym">Oedipomidas oedipus</name>
    <dbReference type="NCBI Taxonomy" id="9490"/>
    <lineage>
        <taxon>Eukaryota</taxon>
        <taxon>Metazoa</taxon>
        <taxon>Chordata</taxon>
        <taxon>Craniata</taxon>
        <taxon>Vertebrata</taxon>
        <taxon>Euteleostomi</taxon>
        <taxon>Mammalia</taxon>
        <taxon>Eutheria</taxon>
        <taxon>Euarchontoglires</taxon>
        <taxon>Primates</taxon>
        <taxon>Haplorrhini</taxon>
        <taxon>Platyrrhini</taxon>
        <taxon>Cebidae</taxon>
        <taxon>Callitrichinae</taxon>
        <taxon>Saguinus</taxon>
    </lineage>
</organism>
<reference evidence="4 5" key="1">
    <citation type="submission" date="2023-05" db="EMBL/GenBank/DDBJ databases">
        <title>B98-5 Cell Line De Novo Hybrid Assembly: An Optical Mapping Approach.</title>
        <authorList>
            <person name="Kananen K."/>
            <person name="Auerbach J.A."/>
            <person name="Kautto E."/>
            <person name="Blachly J.S."/>
        </authorList>
    </citation>
    <scope>NUCLEOTIDE SEQUENCE [LARGE SCALE GENOMIC DNA]</scope>
    <source>
        <strain evidence="4">B95-8</strain>
        <tissue evidence="4">Cell line</tissue>
    </source>
</reference>
<dbReference type="PIRSF" id="PIRSF011844">
    <property type="entry name" value="Suppressor_of_fused_protein"/>
    <property type="match status" value="1"/>
</dbReference>
<sequence>MYRNMGSPSANILEHWHCISFGLSDLYGDNRVQNTFCSGYHVSWNSPLDSSESRIQHMLLTEDPQMQPVQTLFGVVTFLQIAGVCTEELHSAHQWNRQDILELLRTTIFEIHPHLQERVDKGIETDGSNLSGVSAKCAWDDLSWPPDDDEDSWSICIDTQPQRLSGKDTEQIWETLRKGLEINSRAVLPLINPQRQNGLTHDRAPSRKDSLESDSSTAIIPHELIRTQQHESVRLKFNQESGALIPLCLRGRLLHGWHFTYKSNTGNMAITFVSTGVEGPFATEEHPYVAYGPRLQILLTEEFVEKMLEDLEDLTSPEEFKLPKEYSWPEKKLKVSILPDVVFNRY</sequence>
<evidence type="ECO:0000259" key="3">
    <source>
        <dbReference type="Pfam" id="PF12470"/>
    </source>
</evidence>
<accession>A0ABQ9VIN3</accession>
<protein>
    <submittedName>
        <fullName evidence="4">Uncharacterized protein</fullName>
    </submittedName>
</protein>
<dbReference type="Pfam" id="PF05076">
    <property type="entry name" value="SUFU"/>
    <property type="match status" value="1"/>
</dbReference>
<feature type="compositionally biased region" description="Basic and acidic residues" evidence="1">
    <location>
        <begin position="200"/>
        <end position="211"/>
    </location>
</feature>